<accession>A0A645GRF0</accession>
<proteinExistence type="predicted"/>
<dbReference type="EMBL" id="VSSQ01078694">
    <property type="protein sequence ID" value="MPN28409.1"/>
    <property type="molecule type" value="Genomic_DNA"/>
</dbReference>
<name>A0A645GRF0_9ZZZZ</name>
<sequence>MVGLKVDIKFMYFVGAKITGEQILLVGCELYAMQMGHFLANRVGSGAVEPHNSRSFVKCTVFFNRENGYAAAAIVGRYCILAIGDNVTRVGSHSGLLI</sequence>
<reference evidence="1" key="1">
    <citation type="submission" date="2019-08" db="EMBL/GenBank/DDBJ databases">
        <authorList>
            <person name="Kucharzyk K."/>
            <person name="Murdoch R.W."/>
            <person name="Higgins S."/>
            <person name="Loffler F."/>
        </authorList>
    </citation>
    <scope>NUCLEOTIDE SEQUENCE</scope>
</reference>
<protein>
    <submittedName>
        <fullName evidence="1">Uncharacterized protein</fullName>
    </submittedName>
</protein>
<dbReference type="AlphaFoldDB" id="A0A645GRF0"/>
<evidence type="ECO:0000313" key="1">
    <source>
        <dbReference type="EMBL" id="MPN28409.1"/>
    </source>
</evidence>
<organism evidence="1">
    <name type="scientific">bioreactor metagenome</name>
    <dbReference type="NCBI Taxonomy" id="1076179"/>
    <lineage>
        <taxon>unclassified sequences</taxon>
        <taxon>metagenomes</taxon>
        <taxon>ecological metagenomes</taxon>
    </lineage>
</organism>
<gene>
    <name evidence="1" type="ORF">SDC9_175850</name>
</gene>
<comment type="caution">
    <text evidence="1">The sequence shown here is derived from an EMBL/GenBank/DDBJ whole genome shotgun (WGS) entry which is preliminary data.</text>
</comment>